<evidence type="ECO:0000313" key="4">
    <source>
        <dbReference type="Proteomes" id="UP000299102"/>
    </source>
</evidence>
<dbReference type="EMBL" id="BGZK01005922">
    <property type="protein sequence ID" value="GBP16002.1"/>
    <property type="molecule type" value="Genomic_DNA"/>
</dbReference>
<gene>
    <name evidence="3" type="primary">Mcm6</name>
    <name evidence="3" type="ORF">EVAR_72178_1</name>
</gene>
<evidence type="ECO:0000313" key="3">
    <source>
        <dbReference type="EMBL" id="GBP16002.1"/>
    </source>
</evidence>
<comment type="caution">
    <text evidence="3">The sequence shown here is derived from an EMBL/GenBank/DDBJ whole genome shotgun (WGS) entry which is preliminary data.</text>
</comment>
<dbReference type="InterPro" id="IPR027925">
    <property type="entry name" value="MCM_N"/>
</dbReference>
<feature type="domain" description="MCM N-terminal" evidence="2">
    <location>
        <begin position="8"/>
        <end position="54"/>
    </location>
</feature>
<organism evidence="3 4">
    <name type="scientific">Eumeta variegata</name>
    <name type="common">Bagworm moth</name>
    <name type="synonym">Eumeta japonica</name>
    <dbReference type="NCBI Taxonomy" id="151549"/>
    <lineage>
        <taxon>Eukaryota</taxon>
        <taxon>Metazoa</taxon>
        <taxon>Ecdysozoa</taxon>
        <taxon>Arthropoda</taxon>
        <taxon>Hexapoda</taxon>
        <taxon>Insecta</taxon>
        <taxon>Pterygota</taxon>
        <taxon>Neoptera</taxon>
        <taxon>Endopterygota</taxon>
        <taxon>Lepidoptera</taxon>
        <taxon>Glossata</taxon>
        <taxon>Ditrysia</taxon>
        <taxon>Tineoidea</taxon>
        <taxon>Psychidae</taxon>
        <taxon>Oiketicinae</taxon>
        <taxon>Eumeta</taxon>
    </lineage>
</organism>
<evidence type="ECO:0000259" key="2">
    <source>
        <dbReference type="Pfam" id="PF14551"/>
    </source>
</evidence>
<keyword evidence="4" id="KW-1185">Reference proteome</keyword>
<feature type="region of interest" description="Disordered" evidence="1">
    <location>
        <begin position="81"/>
        <end position="104"/>
    </location>
</feature>
<accession>A0A4C1TPU8</accession>
<feature type="non-terminal residue" evidence="3">
    <location>
        <position position="104"/>
    </location>
</feature>
<sequence>MYYDHLLFKEDGEIKYVKPAADLESPDRCTLEVSFDDVEKYNQNLATTIIEEYYSSSRRSLRFTGTLIVVPDVGVLSMPGAKADMGSRHKPGDGPEGLTGLKAL</sequence>
<protein>
    <submittedName>
        <fullName evidence="3">DNA replication licensing factor Mcm6</fullName>
    </submittedName>
</protein>
<reference evidence="3 4" key="1">
    <citation type="journal article" date="2019" name="Commun. Biol.">
        <title>The bagworm genome reveals a unique fibroin gene that provides high tensile strength.</title>
        <authorList>
            <person name="Kono N."/>
            <person name="Nakamura H."/>
            <person name="Ohtoshi R."/>
            <person name="Tomita M."/>
            <person name="Numata K."/>
            <person name="Arakawa K."/>
        </authorList>
    </citation>
    <scope>NUCLEOTIDE SEQUENCE [LARGE SCALE GENOMIC DNA]</scope>
</reference>
<dbReference type="Gene3D" id="3.30.1640.10">
    <property type="entry name" value="mini-chromosome maintenance (MCM) complex, chain A, domain 1"/>
    <property type="match status" value="1"/>
</dbReference>
<dbReference type="Proteomes" id="UP000299102">
    <property type="component" value="Unassembled WGS sequence"/>
</dbReference>
<dbReference type="AlphaFoldDB" id="A0A4C1TPU8"/>
<name>A0A4C1TPU8_EUMVA</name>
<dbReference type="OrthoDB" id="1744952at2759"/>
<evidence type="ECO:0000256" key="1">
    <source>
        <dbReference type="SAM" id="MobiDB-lite"/>
    </source>
</evidence>
<dbReference type="Pfam" id="PF14551">
    <property type="entry name" value="MCM_N"/>
    <property type="match status" value="1"/>
</dbReference>
<proteinExistence type="predicted"/>
<dbReference type="STRING" id="151549.A0A4C1TPU8"/>